<evidence type="ECO:0000256" key="1">
    <source>
        <dbReference type="SAM" id="MobiDB-lite"/>
    </source>
</evidence>
<feature type="compositionally biased region" description="Polar residues" evidence="1">
    <location>
        <begin position="188"/>
        <end position="199"/>
    </location>
</feature>
<gene>
    <name evidence="2" type="ORF">SO694_00078191</name>
</gene>
<comment type="caution">
    <text evidence="2">The sequence shown here is derived from an EMBL/GenBank/DDBJ whole genome shotgun (WGS) entry which is preliminary data.</text>
</comment>
<protein>
    <submittedName>
        <fullName evidence="2">Uncharacterized protein</fullName>
    </submittedName>
</protein>
<organism evidence="2 3">
    <name type="scientific">Aureococcus anophagefferens</name>
    <name type="common">Harmful bloom alga</name>
    <dbReference type="NCBI Taxonomy" id="44056"/>
    <lineage>
        <taxon>Eukaryota</taxon>
        <taxon>Sar</taxon>
        <taxon>Stramenopiles</taxon>
        <taxon>Ochrophyta</taxon>
        <taxon>Pelagophyceae</taxon>
        <taxon>Pelagomonadales</taxon>
        <taxon>Pelagomonadaceae</taxon>
        <taxon>Aureococcus</taxon>
    </lineage>
</organism>
<dbReference type="EMBL" id="JBBJCI010000426">
    <property type="protein sequence ID" value="KAK7230713.1"/>
    <property type="molecule type" value="Genomic_DNA"/>
</dbReference>
<evidence type="ECO:0000313" key="2">
    <source>
        <dbReference type="EMBL" id="KAK7230713.1"/>
    </source>
</evidence>
<keyword evidence="3" id="KW-1185">Reference proteome</keyword>
<name>A0ABR1FH79_AURAN</name>
<dbReference type="Proteomes" id="UP001363151">
    <property type="component" value="Unassembled WGS sequence"/>
</dbReference>
<evidence type="ECO:0000313" key="3">
    <source>
        <dbReference type="Proteomes" id="UP001363151"/>
    </source>
</evidence>
<proteinExistence type="predicted"/>
<feature type="region of interest" description="Disordered" evidence="1">
    <location>
        <begin position="98"/>
        <end position="199"/>
    </location>
</feature>
<accession>A0ABR1FH79</accession>
<reference evidence="2 3" key="1">
    <citation type="submission" date="2024-03" db="EMBL/GenBank/DDBJ databases">
        <title>Aureococcus anophagefferens CCMP1851 and Kratosvirus quantuckense: Draft genome of a second virus-susceptible host strain in the model system.</title>
        <authorList>
            <person name="Chase E."/>
            <person name="Truchon A.R."/>
            <person name="Schepens W."/>
            <person name="Wilhelm S.W."/>
        </authorList>
    </citation>
    <scope>NUCLEOTIDE SEQUENCE [LARGE SCALE GENOMIC DNA]</scope>
    <source>
        <strain evidence="2 3">CCMP1851</strain>
    </source>
</reference>
<sequence length="199" mass="21142">MWCLRMRSAFKSGAFDPADCDTEMCLSMATSPCAQSCVGADGSFARGRVVRARARGDAMVHFDAFCDGTWTPALPAAVGAVKDGDDDAAYAAAKALGADGGNDVDDRKRSTIDDGEERPAAGLPDPLRQPVRVLDDAAAARGRPREHDQSLRALGGEAAVRSRSSKTASSMRDPRKWRPPVASDAPRSPTQASEEQYQT</sequence>